<organism evidence="4 5">
    <name type="scientific">Jannaschia ovalis</name>
    <dbReference type="NCBI Taxonomy" id="3038773"/>
    <lineage>
        <taxon>Bacteria</taxon>
        <taxon>Pseudomonadati</taxon>
        <taxon>Pseudomonadota</taxon>
        <taxon>Alphaproteobacteria</taxon>
        <taxon>Rhodobacterales</taxon>
        <taxon>Roseobacteraceae</taxon>
        <taxon>Jannaschia</taxon>
    </lineage>
</organism>
<evidence type="ECO:0000313" key="5">
    <source>
        <dbReference type="Proteomes" id="UP001243420"/>
    </source>
</evidence>
<name>A0ABY8LD72_9RHOB</name>
<feature type="domain" description="GGDEF" evidence="3">
    <location>
        <begin position="104"/>
        <end position="240"/>
    </location>
</feature>
<dbReference type="Gene3D" id="3.20.20.450">
    <property type="entry name" value="EAL domain"/>
    <property type="match status" value="1"/>
</dbReference>
<evidence type="ECO:0000313" key="4">
    <source>
        <dbReference type="EMBL" id="WGH79271.1"/>
    </source>
</evidence>
<dbReference type="PANTHER" id="PTHR33121:SF70">
    <property type="entry name" value="SIGNALING PROTEIN YKOW"/>
    <property type="match status" value="1"/>
</dbReference>
<dbReference type="Pfam" id="PF00563">
    <property type="entry name" value="EAL"/>
    <property type="match status" value="1"/>
</dbReference>
<keyword evidence="4" id="KW-0378">Hydrolase</keyword>
<evidence type="ECO:0000256" key="1">
    <source>
        <dbReference type="SAM" id="Phobius"/>
    </source>
</evidence>
<keyword evidence="1" id="KW-0472">Membrane</keyword>
<keyword evidence="1" id="KW-0812">Transmembrane</keyword>
<feature type="domain" description="EAL" evidence="2">
    <location>
        <begin position="249"/>
        <end position="504"/>
    </location>
</feature>
<dbReference type="InterPro" id="IPR035919">
    <property type="entry name" value="EAL_sf"/>
</dbReference>
<dbReference type="PANTHER" id="PTHR33121">
    <property type="entry name" value="CYCLIC DI-GMP PHOSPHODIESTERASE PDEF"/>
    <property type="match status" value="1"/>
</dbReference>
<feature type="transmembrane region" description="Helical" evidence="1">
    <location>
        <begin position="43"/>
        <end position="62"/>
    </location>
</feature>
<feature type="transmembrane region" description="Helical" evidence="1">
    <location>
        <begin position="18"/>
        <end position="37"/>
    </location>
</feature>
<dbReference type="GO" id="GO:0071111">
    <property type="term" value="F:cyclic-guanylate-specific phosphodiesterase activity"/>
    <property type="evidence" value="ECO:0007669"/>
    <property type="project" value="UniProtKB-EC"/>
</dbReference>
<dbReference type="NCBIfam" id="TIGR00254">
    <property type="entry name" value="GGDEF"/>
    <property type="match status" value="1"/>
</dbReference>
<keyword evidence="5" id="KW-1185">Reference proteome</keyword>
<dbReference type="SUPFAM" id="SSF55073">
    <property type="entry name" value="Nucleotide cyclase"/>
    <property type="match status" value="1"/>
</dbReference>
<evidence type="ECO:0000259" key="2">
    <source>
        <dbReference type="PROSITE" id="PS50883"/>
    </source>
</evidence>
<dbReference type="RefSeq" id="WP_279966072.1">
    <property type="nucleotide sequence ID" value="NZ_CP122537.1"/>
</dbReference>
<dbReference type="Pfam" id="PF00990">
    <property type="entry name" value="GGDEF"/>
    <property type="match status" value="1"/>
</dbReference>
<dbReference type="EC" id="3.1.4.52" evidence="4"/>
<protein>
    <submittedName>
        <fullName evidence="4">GGDEF domain-containing phosphodiesterase</fullName>
        <ecNumber evidence="4">3.1.4.52</ecNumber>
    </submittedName>
</protein>
<dbReference type="SUPFAM" id="SSF141868">
    <property type="entry name" value="EAL domain-like"/>
    <property type="match status" value="1"/>
</dbReference>
<proteinExistence type="predicted"/>
<dbReference type="InterPro" id="IPR050706">
    <property type="entry name" value="Cyclic-di-GMP_PDE-like"/>
</dbReference>
<sequence>MPDAPDARPHPLRRLGGWAGRVNWAYLFPVFAAMAWFSGLDALALVLVCVLPVLMAFDGALFDLHMRGDRAAPGAVPLGPHPVNRATLHRVMDDVLHDCAQRGRTTAALCLQIGDLHLADDGWGSEAGQAVMDRLIHRVAATLRGQDIVMRAGEDALAVVLAPTRRADLDVTMTIVDRLQAALAEPISLDGRSVRVTSAIGICTEAMAPERTGAALHAAAECALRLARQAGPDAVRAFTSDIRDRIESDHRLSLQIEDALESGQIRPWFQPQVDARSGRLAGFEALARWHHPELGVLTPDRFLPAITAAGRAGELGEQMLRAGLEALREWDAAGLDVPCIGINVALEELADPRLAERIIWQVDRFEQDPRRVVFEILETVTLREGDETVVRNIHALRDAGFRLDLDDFGTSAASIAHIARFGVHRIKIDRSFVSGVDSDPARHRIVSAILGLAAQLDIETLAEGVETPEEEIALAHMGCAQVQGFAIARPMPFEDTIPWALSHGREAQSTLRAMPPRGTA</sequence>
<dbReference type="Proteomes" id="UP001243420">
    <property type="component" value="Chromosome"/>
</dbReference>
<dbReference type="EMBL" id="CP122537">
    <property type="protein sequence ID" value="WGH79271.1"/>
    <property type="molecule type" value="Genomic_DNA"/>
</dbReference>
<dbReference type="PROSITE" id="PS50887">
    <property type="entry name" value="GGDEF"/>
    <property type="match status" value="1"/>
</dbReference>
<dbReference type="InterPro" id="IPR001633">
    <property type="entry name" value="EAL_dom"/>
</dbReference>
<dbReference type="Gene3D" id="3.30.70.270">
    <property type="match status" value="1"/>
</dbReference>
<dbReference type="InterPro" id="IPR029787">
    <property type="entry name" value="Nucleotide_cyclase"/>
</dbReference>
<dbReference type="InterPro" id="IPR000160">
    <property type="entry name" value="GGDEF_dom"/>
</dbReference>
<dbReference type="PROSITE" id="PS50883">
    <property type="entry name" value="EAL"/>
    <property type="match status" value="1"/>
</dbReference>
<keyword evidence="1" id="KW-1133">Transmembrane helix</keyword>
<reference evidence="4 5" key="1">
    <citation type="submission" date="2023-04" db="EMBL/GenBank/DDBJ databases">
        <title>Jannaschia ovalis sp. nov., a marine bacterium isolated from sea tidal flat.</title>
        <authorList>
            <person name="Kwon D.Y."/>
            <person name="Kim J.-J."/>
        </authorList>
    </citation>
    <scope>NUCLEOTIDE SEQUENCE [LARGE SCALE GENOMIC DNA]</scope>
    <source>
        <strain evidence="4 5">GRR-S6-38</strain>
    </source>
</reference>
<dbReference type="InterPro" id="IPR043128">
    <property type="entry name" value="Rev_trsase/Diguanyl_cyclase"/>
</dbReference>
<dbReference type="CDD" id="cd01948">
    <property type="entry name" value="EAL"/>
    <property type="match status" value="1"/>
</dbReference>
<evidence type="ECO:0000259" key="3">
    <source>
        <dbReference type="PROSITE" id="PS50887"/>
    </source>
</evidence>
<accession>A0ABY8LD72</accession>
<gene>
    <name evidence="4" type="ORF">P8627_03120</name>
</gene>
<dbReference type="SMART" id="SM00267">
    <property type="entry name" value="GGDEF"/>
    <property type="match status" value="1"/>
</dbReference>
<dbReference type="SMART" id="SM00052">
    <property type="entry name" value="EAL"/>
    <property type="match status" value="1"/>
</dbReference>